<dbReference type="InterPro" id="IPR036390">
    <property type="entry name" value="WH_DNA-bd_sf"/>
</dbReference>
<dbReference type="SUPFAM" id="SSF53067">
    <property type="entry name" value="Actin-like ATPase domain"/>
    <property type="match status" value="1"/>
</dbReference>
<dbReference type="PANTHER" id="PTHR18964:SF173">
    <property type="entry name" value="GLUCOKINASE"/>
    <property type="match status" value="1"/>
</dbReference>
<dbReference type="OrthoDB" id="3189808at2"/>
<dbReference type="Gene3D" id="1.10.10.10">
    <property type="entry name" value="Winged helix-like DNA-binding domain superfamily/Winged helix DNA-binding domain"/>
    <property type="match status" value="1"/>
</dbReference>
<accession>A0A2V1HT15</accession>
<name>A0A2V1HT15_9MICO</name>
<dbReference type="SUPFAM" id="SSF46785">
    <property type="entry name" value="Winged helix' DNA-binding domain"/>
    <property type="match status" value="1"/>
</dbReference>
<organism evidence="2 3">
    <name type="scientific">Amnibacterium flavum</name>
    <dbReference type="NCBI Taxonomy" id="2173173"/>
    <lineage>
        <taxon>Bacteria</taxon>
        <taxon>Bacillati</taxon>
        <taxon>Actinomycetota</taxon>
        <taxon>Actinomycetes</taxon>
        <taxon>Micrococcales</taxon>
        <taxon>Microbacteriaceae</taxon>
        <taxon>Amnibacterium</taxon>
    </lineage>
</organism>
<dbReference type="PANTHER" id="PTHR18964">
    <property type="entry name" value="ROK (REPRESSOR, ORF, KINASE) FAMILY"/>
    <property type="match status" value="1"/>
</dbReference>
<evidence type="ECO:0008006" key="4">
    <source>
        <dbReference type="Google" id="ProtNLM"/>
    </source>
</evidence>
<evidence type="ECO:0000256" key="1">
    <source>
        <dbReference type="ARBA" id="ARBA00006479"/>
    </source>
</evidence>
<protein>
    <recommendedName>
        <fullName evidence="4">ROK family protein</fullName>
    </recommendedName>
</protein>
<dbReference type="Proteomes" id="UP000244893">
    <property type="component" value="Unassembled WGS sequence"/>
</dbReference>
<dbReference type="Pfam" id="PF00480">
    <property type="entry name" value="ROK"/>
    <property type="match status" value="1"/>
</dbReference>
<dbReference type="EMBL" id="QEOP01000005">
    <property type="protein sequence ID" value="PVZ93224.1"/>
    <property type="molecule type" value="Genomic_DNA"/>
</dbReference>
<dbReference type="Gene3D" id="3.30.420.40">
    <property type="match status" value="2"/>
</dbReference>
<comment type="similarity">
    <text evidence="1">Belongs to the ROK (NagC/XylR) family.</text>
</comment>
<evidence type="ECO:0000313" key="2">
    <source>
        <dbReference type="EMBL" id="PVZ93224.1"/>
    </source>
</evidence>
<gene>
    <name evidence="2" type="ORF">DDQ50_16065</name>
</gene>
<proteinExistence type="inferred from homology"/>
<reference evidence="2 3" key="1">
    <citation type="submission" date="2018-05" db="EMBL/GenBank/DDBJ databases">
        <title>Amnibacterium sp. M8JJ-5, whole genome shotgun sequence.</title>
        <authorList>
            <person name="Tuo L."/>
        </authorList>
    </citation>
    <scope>NUCLEOTIDE SEQUENCE [LARGE SCALE GENOMIC DNA]</scope>
    <source>
        <strain evidence="2 3">M8JJ-5</strain>
    </source>
</reference>
<dbReference type="InterPro" id="IPR043129">
    <property type="entry name" value="ATPase_NBD"/>
</dbReference>
<sequence length="665" mass="69408">MPPVLGVADLHAMDRRPRLCGTTTRRMLRWSSRRVWRIPREQAGPGSDGVAGEVSASEGVLRGRAREGVIADRGIHLGEALGDELLTDPPPDEDASWVGEVAECGTEVVDDCGHHCTGARGPRFVGRDECRKGVPAGTGDGCTGFGPSSARTRYQKSHTISTACPIRTARDLQPVAPHSCACAVTSSAGRSVFWPVNECLPVPRRTFADLIDTTHLRATSVLLLMTCAARHEFCRALFTLFLRATTGQSGDTMQQPVFIAAPTVTARLSRETVASLIAKLIAGGRVASKADVGRATGLSRTTIDAGVRALVEANAVRVSGLQPSPGRGRPAEVLVLNPDFGLILVADCGATVSRCGVFDIGQQRLGVRDIEIPIGVGPDAFLAEVVATFEEMLSELGLTAPARTTIIGLPGPVDYWGGTVVRPPIMPGWDGFPIVAGLRDALGGEVILENDVNLRALGEARSVPALRGPLLYVKVGSGIGMGIVGPDGLLVRGADGAAGDIGHIRVAGSEEPCLCGSSGCLEAVASIRAVGRALEVDHSGEAELVEEVVSRVRRRDPAATMIVKERAAIIGEAIVTTIQLLNPERIVIGGQLAAASDDLLAVIRSIVYSRALSLATRNLVVARPALGADSGMAGGLAVGIEATLSPEALVGRLRSAPSLAKQIEA</sequence>
<dbReference type="InterPro" id="IPR000600">
    <property type="entry name" value="ROK"/>
</dbReference>
<keyword evidence="3" id="KW-1185">Reference proteome</keyword>
<dbReference type="AlphaFoldDB" id="A0A2V1HT15"/>
<evidence type="ECO:0000313" key="3">
    <source>
        <dbReference type="Proteomes" id="UP000244893"/>
    </source>
</evidence>
<comment type="caution">
    <text evidence="2">The sequence shown here is derived from an EMBL/GenBank/DDBJ whole genome shotgun (WGS) entry which is preliminary data.</text>
</comment>
<dbReference type="InterPro" id="IPR036388">
    <property type="entry name" value="WH-like_DNA-bd_sf"/>
</dbReference>